<keyword evidence="1" id="KW-1133">Transmembrane helix</keyword>
<organism evidence="2">
    <name type="scientific">hydrothermal vent metagenome</name>
    <dbReference type="NCBI Taxonomy" id="652676"/>
    <lineage>
        <taxon>unclassified sequences</taxon>
        <taxon>metagenomes</taxon>
        <taxon>ecological metagenomes</taxon>
    </lineage>
</organism>
<proteinExistence type="predicted"/>
<reference evidence="2" key="1">
    <citation type="submission" date="2018-06" db="EMBL/GenBank/DDBJ databases">
        <authorList>
            <person name="Zhirakovskaya E."/>
        </authorList>
    </citation>
    <scope>NUCLEOTIDE SEQUENCE</scope>
</reference>
<dbReference type="Pfam" id="PF07087">
    <property type="entry name" value="DUF1353"/>
    <property type="match status" value="1"/>
</dbReference>
<evidence type="ECO:0000313" key="2">
    <source>
        <dbReference type="EMBL" id="VAW87289.1"/>
    </source>
</evidence>
<dbReference type="EMBL" id="UOFO01000116">
    <property type="protein sequence ID" value="VAW87289.1"/>
    <property type="molecule type" value="Genomic_DNA"/>
</dbReference>
<evidence type="ECO:0008006" key="3">
    <source>
        <dbReference type="Google" id="ProtNLM"/>
    </source>
</evidence>
<keyword evidence="1" id="KW-0812">Transmembrane</keyword>
<gene>
    <name evidence="2" type="ORF">MNBD_GAMMA16-83</name>
</gene>
<dbReference type="InterPro" id="IPR010767">
    <property type="entry name" value="Phage_CGC-2007_Cje0229"/>
</dbReference>
<accession>A0A3B0ZM99</accession>
<feature type="transmembrane region" description="Helical" evidence="1">
    <location>
        <begin position="207"/>
        <end position="227"/>
    </location>
</feature>
<sequence>MSNKYYGVIDVEFDVLPTLVPQTLTTKESNPLERFYEATKRREFQLVKDWSISINNAKYAEDLNGEIIIPQKYNNIETLVDGASVPLPWLVNFASLGILCPLGVILTGSVVHDFAYEHGGLLYKKPDGTTEFREIRRDIADDLFRDIIATVNQLPVTSKIAWLAVRLGYFGVNYNKKTQGGEFPSVALVAAAAILIVLWVILSMFGFTATLVIVAILYGITAILLAVGGKKEEEKPATPKQAT</sequence>
<feature type="transmembrane region" description="Helical" evidence="1">
    <location>
        <begin position="89"/>
        <end position="115"/>
    </location>
</feature>
<feature type="transmembrane region" description="Helical" evidence="1">
    <location>
        <begin position="183"/>
        <end position="201"/>
    </location>
</feature>
<protein>
    <recommendedName>
        <fullName evidence="3">DUF1353 domain-containing protein</fullName>
    </recommendedName>
</protein>
<dbReference type="AlphaFoldDB" id="A0A3B0ZM99"/>
<evidence type="ECO:0000256" key="1">
    <source>
        <dbReference type="SAM" id="Phobius"/>
    </source>
</evidence>
<name>A0A3B0ZM99_9ZZZZ</name>
<keyword evidence="1" id="KW-0472">Membrane</keyword>